<keyword evidence="2" id="KW-1185">Reference proteome</keyword>
<comment type="caution">
    <text evidence="1">The sequence shown here is derived from an EMBL/GenBank/DDBJ whole genome shotgun (WGS) entry which is preliminary data.</text>
</comment>
<dbReference type="AlphaFoldDB" id="L7FHD1"/>
<organism evidence="1 2">
    <name type="scientific">Streptomyces turgidiscabies (strain Car8)</name>
    <dbReference type="NCBI Taxonomy" id="698760"/>
    <lineage>
        <taxon>Bacteria</taxon>
        <taxon>Bacillati</taxon>
        <taxon>Actinomycetota</taxon>
        <taxon>Actinomycetes</taxon>
        <taxon>Kitasatosporales</taxon>
        <taxon>Streptomycetaceae</taxon>
        <taxon>Streptomyces</taxon>
    </lineage>
</organism>
<dbReference type="Proteomes" id="UP000010931">
    <property type="component" value="Unassembled WGS sequence"/>
</dbReference>
<evidence type="ECO:0000313" key="1">
    <source>
        <dbReference type="EMBL" id="ELP70080.1"/>
    </source>
</evidence>
<name>L7FHD1_STRT8</name>
<sequence>MRSLPVRLRIYLIYVMYDSDDSVRETIMLLNISGCQVKG</sequence>
<proteinExistence type="predicted"/>
<accession>L7FHD1</accession>
<protein>
    <submittedName>
        <fullName evidence="1">Uncharacterized protein</fullName>
    </submittedName>
</protein>
<gene>
    <name evidence="1" type="ORF">STRTUCAR8_03462</name>
</gene>
<dbReference type="EMBL" id="AEJB01000106">
    <property type="protein sequence ID" value="ELP70080.1"/>
    <property type="molecule type" value="Genomic_DNA"/>
</dbReference>
<reference evidence="1 2" key="1">
    <citation type="journal article" date="2011" name="Plasmid">
        <title>Streptomyces turgidiscabies Car8 contains a modular pathogenicity island that shares virulence genes with other actinobacterial plant pathogens.</title>
        <authorList>
            <person name="Huguet-Tapia J.C."/>
            <person name="Badger J.H."/>
            <person name="Loria R."/>
            <person name="Pettis G.S."/>
        </authorList>
    </citation>
    <scope>NUCLEOTIDE SEQUENCE [LARGE SCALE GENOMIC DNA]</scope>
    <source>
        <strain evidence="1 2">Car8</strain>
    </source>
</reference>
<evidence type="ECO:0000313" key="2">
    <source>
        <dbReference type="Proteomes" id="UP000010931"/>
    </source>
</evidence>